<comment type="caution">
    <text evidence="1">The sequence shown here is derived from an EMBL/GenBank/DDBJ whole genome shotgun (WGS) entry which is preliminary data.</text>
</comment>
<accession>A0A4S4K909</accession>
<evidence type="ECO:0000313" key="1">
    <source>
        <dbReference type="EMBL" id="THG92689.1"/>
    </source>
</evidence>
<reference evidence="1 2" key="1">
    <citation type="submission" date="2019-02" db="EMBL/GenBank/DDBJ databases">
        <title>Genome sequencing of the rare red list fungi Phlebia centrifuga.</title>
        <authorList>
            <person name="Buettner E."/>
            <person name="Kellner H."/>
        </authorList>
    </citation>
    <scope>NUCLEOTIDE SEQUENCE [LARGE SCALE GENOMIC DNA]</scope>
    <source>
        <strain evidence="1 2">DSM 108282</strain>
    </source>
</reference>
<keyword evidence="2" id="KW-1185">Reference proteome</keyword>
<dbReference type="EMBL" id="SGPJ01001000">
    <property type="protein sequence ID" value="THG92689.1"/>
    <property type="molecule type" value="Genomic_DNA"/>
</dbReference>
<dbReference type="Proteomes" id="UP000309038">
    <property type="component" value="Unassembled WGS sequence"/>
</dbReference>
<gene>
    <name evidence="1" type="ORF">EW026_g8302</name>
</gene>
<sequence>MATYTLTVNVDSADLGPLKEAGYKLCTAKRVNDKYNVVWSGAEYIYTSFTSRFNVANVDAFAT</sequence>
<protein>
    <submittedName>
        <fullName evidence="1">Uncharacterized protein</fullName>
    </submittedName>
</protein>
<organism evidence="1 2">
    <name type="scientific">Hermanssonia centrifuga</name>
    <dbReference type="NCBI Taxonomy" id="98765"/>
    <lineage>
        <taxon>Eukaryota</taxon>
        <taxon>Fungi</taxon>
        <taxon>Dikarya</taxon>
        <taxon>Basidiomycota</taxon>
        <taxon>Agaricomycotina</taxon>
        <taxon>Agaricomycetes</taxon>
        <taxon>Polyporales</taxon>
        <taxon>Meruliaceae</taxon>
        <taxon>Hermanssonia</taxon>
    </lineage>
</organism>
<dbReference type="AlphaFoldDB" id="A0A4S4K909"/>
<proteinExistence type="predicted"/>
<evidence type="ECO:0000313" key="2">
    <source>
        <dbReference type="Proteomes" id="UP000309038"/>
    </source>
</evidence>
<name>A0A4S4K909_9APHY</name>